<evidence type="ECO:0000313" key="11">
    <source>
        <dbReference type="Proteomes" id="UP000694544"/>
    </source>
</evidence>
<feature type="transmembrane region" description="Helical" evidence="8">
    <location>
        <begin position="132"/>
        <end position="154"/>
    </location>
</feature>
<dbReference type="GeneTree" id="ENSGT01040000240383"/>
<feature type="transmembrane region" description="Helical" evidence="8">
    <location>
        <begin position="42"/>
        <end position="67"/>
    </location>
</feature>
<protein>
    <recommendedName>
        <fullName evidence="9">G-protein coupled receptors family 1 profile domain-containing protein</fullName>
    </recommendedName>
</protein>
<keyword evidence="4" id="KW-0297">G-protein coupled receptor</keyword>
<reference evidence="10" key="2">
    <citation type="submission" date="2025-09" db="UniProtKB">
        <authorList>
            <consortium name="Ensembl"/>
        </authorList>
    </citation>
    <scope>IDENTIFICATION</scope>
</reference>
<feature type="domain" description="G-protein coupled receptors family 1 profile" evidence="9">
    <location>
        <begin position="56"/>
        <end position="292"/>
    </location>
</feature>
<evidence type="ECO:0000256" key="5">
    <source>
        <dbReference type="ARBA" id="ARBA00023136"/>
    </source>
</evidence>
<reference evidence="10" key="1">
    <citation type="submission" date="2025-08" db="UniProtKB">
        <authorList>
            <consortium name="Ensembl"/>
        </authorList>
    </citation>
    <scope>IDENTIFICATION</scope>
</reference>
<evidence type="ECO:0000256" key="1">
    <source>
        <dbReference type="ARBA" id="ARBA00004141"/>
    </source>
</evidence>
<evidence type="ECO:0000256" key="6">
    <source>
        <dbReference type="ARBA" id="ARBA00023170"/>
    </source>
</evidence>
<keyword evidence="11" id="KW-1185">Reference proteome</keyword>
<keyword evidence="6" id="KW-0675">Receptor</keyword>
<evidence type="ECO:0000256" key="3">
    <source>
        <dbReference type="ARBA" id="ARBA00022989"/>
    </source>
</evidence>
<dbReference type="GO" id="GO:0004984">
    <property type="term" value="F:olfactory receptor activity"/>
    <property type="evidence" value="ECO:0007669"/>
    <property type="project" value="InterPro"/>
</dbReference>
<evidence type="ECO:0000256" key="2">
    <source>
        <dbReference type="ARBA" id="ARBA00022692"/>
    </source>
</evidence>
<feature type="transmembrane region" description="Helical" evidence="8">
    <location>
        <begin position="174"/>
        <end position="194"/>
    </location>
</feature>
<evidence type="ECO:0000313" key="10">
    <source>
        <dbReference type="Ensembl" id="ENSMMSP00000027604.1"/>
    </source>
</evidence>
<feature type="transmembrane region" description="Helical" evidence="8">
    <location>
        <begin position="237"/>
        <end position="257"/>
    </location>
</feature>
<feature type="transmembrane region" description="Helical" evidence="8">
    <location>
        <begin position="277"/>
        <end position="296"/>
    </location>
</feature>
<dbReference type="PANTHER" id="PTHR48018">
    <property type="entry name" value="OLFACTORY RECEPTOR"/>
    <property type="match status" value="1"/>
</dbReference>
<dbReference type="FunFam" id="1.20.1070.10:FF:000003">
    <property type="entry name" value="Olfactory receptor"/>
    <property type="match status" value="1"/>
</dbReference>
<dbReference type="GO" id="GO:0016020">
    <property type="term" value="C:membrane"/>
    <property type="evidence" value="ECO:0007669"/>
    <property type="project" value="UniProtKB-SubCell"/>
</dbReference>
<evidence type="ECO:0000256" key="7">
    <source>
        <dbReference type="ARBA" id="ARBA00023224"/>
    </source>
</evidence>
<organism evidence="10 11">
    <name type="scientific">Moschus moschiferus</name>
    <name type="common">Siberian musk deer</name>
    <name type="synonym">Moschus sibiricus</name>
    <dbReference type="NCBI Taxonomy" id="68415"/>
    <lineage>
        <taxon>Eukaryota</taxon>
        <taxon>Metazoa</taxon>
        <taxon>Chordata</taxon>
        <taxon>Craniata</taxon>
        <taxon>Vertebrata</taxon>
        <taxon>Euteleostomi</taxon>
        <taxon>Mammalia</taxon>
        <taxon>Eutheria</taxon>
        <taxon>Laurasiatheria</taxon>
        <taxon>Artiodactyla</taxon>
        <taxon>Ruminantia</taxon>
        <taxon>Pecora</taxon>
        <taxon>Moschidae</taxon>
        <taxon>Moschus</taxon>
    </lineage>
</organism>
<evidence type="ECO:0000256" key="8">
    <source>
        <dbReference type="SAM" id="Phobius"/>
    </source>
</evidence>
<feature type="transmembrane region" description="Helical" evidence="8">
    <location>
        <begin position="73"/>
        <end position="96"/>
    </location>
</feature>
<dbReference type="GO" id="GO:0004930">
    <property type="term" value="F:G protein-coupled receptor activity"/>
    <property type="evidence" value="ECO:0007669"/>
    <property type="project" value="UniProtKB-KW"/>
</dbReference>
<dbReference type="Ensembl" id="ENSMMST00000030419.1">
    <property type="protein sequence ID" value="ENSMMSP00000027604.1"/>
    <property type="gene ID" value="ENSMMSG00000020693.1"/>
</dbReference>
<dbReference type="InterPro" id="IPR017452">
    <property type="entry name" value="GPCR_Rhodpsn_7TM"/>
</dbReference>
<dbReference type="PROSITE" id="PS50262">
    <property type="entry name" value="G_PROTEIN_RECEP_F1_2"/>
    <property type="match status" value="1"/>
</dbReference>
<proteinExistence type="predicted"/>
<dbReference type="PRINTS" id="PR00245">
    <property type="entry name" value="OLFACTORYR"/>
</dbReference>
<keyword evidence="5 8" id="KW-0472">Membrane</keyword>
<dbReference type="SUPFAM" id="SSF81321">
    <property type="entry name" value="Family A G protein-coupled receptor-like"/>
    <property type="match status" value="1"/>
</dbReference>
<evidence type="ECO:0000259" key="9">
    <source>
        <dbReference type="PROSITE" id="PS50262"/>
    </source>
</evidence>
<dbReference type="Pfam" id="PF13853">
    <property type="entry name" value="7tm_4"/>
    <property type="match status" value="1"/>
</dbReference>
<keyword evidence="2 8" id="KW-0812">Transmembrane</keyword>
<evidence type="ECO:0000256" key="4">
    <source>
        <dbReference type="ARBA" id="ARBA00023040"/>
    </source>
</evidence>
<dbReference type="Gene3D" id="1.20.1070.10">
    <property type="entry name" value="Rhodopsin 7-helix transmembrane proteins"/>
    <property type="match status" value="1"/>
</dbReference>
<dbReference type="InterPro" id="IPR000725">
    <property type="entry name" value="Olfact_rcpt"/>
</dbReference>
<keyword evidence="7" id="KW-0807">Transducer</keyword>
<feature type="transmembrane region" description="Helical" evidence="8">
    <location>
        <begin position="103"/>
        <end position="126"/>
    </location>
</feature>
<sequence length="302" mass="33676">VVFLNSWVMVTSDRTMDPGSHSAVTEFILSEVTEKPQLQLSLFLLFLGIYVVMVVVNLDVITLIGLSSHLHTAMYYFLSNLSLIDFCQSTQNIIFYSECMIQLYFFSTFVICHMLAAMVYDCYVAICNPLLYNVIMSYHICLCLTVGVYILAIIGSTIHTGFMLRLFFCKNKVINHYFCDLFPLLELSCSSIFINELLVLVLSAFNILTPASTILTSYIFILSSILQIHSPEGRSKAFSTCSSHISAVAVFFGSAAFTYLQPSSVTVRSMDQGKMSSVFYAIVFPVLNPLSTGSGIKMPTFS</sequence>
<feature type="transmembrane region" description="Helical" evidence="8">
    <location>
        <begin position="200"/>
        <end position="225"/>
    </location>
</feature>
<dbReference type="Proteomes" id="UP000694544">
    <property type="component" value="Unplaced"/>
</dbReference>
<accession>A0A8C6EAS0</accession>
<name>A0A8C6EAS0_MOSMO</name>
<comment type="subcellular location">
    <subcellularLocation>
        <location evidence="1">Membrane</location>
        <topology evidence="1">Multi-pass membrane protein</topology>
    </subcellularLocation>
</comment>
<keyword evidence="3 8" id="KW-1133">Transmembrane helix</keyword>
<dbReference type="AlphaFoldDB" id="A0A8C6EAS0"/>